<feature type="compositionally biased region" description="Low complexity" evidence="2">
    <location>
        <begin position="58"/>
        <end position="76"/>
    </location>
</feature>
<feature type="coiled-coil region" evidence="1">
    <location>
        <begin position="177"/>
        <end position="204"/>
    </location>
</feature>
<evidence type="ECO:0000313" key="3">
    <source>
        <dbReference type="EMBL" id="OIW24347.1"/>
    </source>
</evidence>
<keyword evidence="4" id="KW-1185">Reference proteome</keyword>
<dbReference type="EMBL" id="KV875104">
    <property type="protein sequence ID" value="OIW24347.1"/>
    <property type="molecule type" value="Genomic_DNA"/>
</dbReference>
<evidence type="ECO:0000256" key="2">
    <source>
        <dbReference type="SAM" id="MobiDB-lite"/>
    </source>
</evidence>
<proteinExistence type="predicted"/>
<evidence type="ECO:0000256" key="1">
    <source>
        <dbReference type="SAM" id="Coils"/>
    </source>
</evidence>
<accession>A0A1J7IAK8</accession>
<dbReference type="Proteomes" id="UP000182658">
    <property type="component" value="Unassembled WGS sequence"/>
</dbReference>
<sequence>METEFRGLDRLVNRLNAEGKHDRALVVRAVHEQAISEGSNKSQAFNRALRASVQVFQPTSESVSTTTTGVTLNTPEPSAPNVATDPAPAAVRASKRKSSPDTSSPKPVKKIRAESPTAASREDLLKRLSRMETQHAKDLYTIITKEDINTAQSSHNIALVTMIQSKDVKLIDKDLVISKLSNQVADYRILVEELRERIAILEGQKNGGGATLSRHLSMRSNQRRKMCRARCQTSDLF</sequence>
<name>A0A1J7IAK8_9PEZI</name>
<organism evidence="3 4">
    <name type="scientific">Coniochaeta ligniaria NRRL 30616</name>
    <dbReference type="NCBI Taxonomy" id="1408157"/>
    <lineage>
        <taxon>Eukaryota</taxon>
        <taxon>Fungi</taxon>
        <taxon>Dikarya</taxon>
        <taxon>Ascomycota</taxon>
        <taxon>Pezizomycotina</taxon>
        <taxon>Sordariomycetes</taxon>
        <taxon>Sordariomycetidae</taxon>
        <taxon>Coniochaetales</taxon>
        <taxon>Coniochaetaceae</taxon>
        <taxon>Coniochaeta</taxon>
    </lineage>
</organism>
<evidence type="ECO:0000313" key="4">
    <source>
        <dbReference type="Proteomes" id="UP000182658"/>
    </source>
</evidence>
<reference evidence="3 4" key="1">
    <citation type="submission" date="2016-10" db="EMBL/GenBank/DDBJ databases">
        <title>Draft genome sequence of Coniochaeta ligniaria NRRL30616, a lignocellulolytic fungus for bioabatement of inhibitors in plant biomass hydrolysates.</title>
        <authorList>
            <consortium name="DOE Joint Genome Institute"/>
            <person name="Jimenez D.J."/>
            <person name="Hector R.E."/>
            <person name="Riley R."/>
            <person name="Sun H."/>
            <person name="Grigoriev I.V."/>
            <person name="Van Elsas J.D."/>
            <person name="Nichols N.N."/>
        </authorList>
    </citation>
    <scope>NUCLEOTIDE SEQUENCE [LARGE SCALE GENOMIC DNA]</scope>
    <source>
        <strain evidence="3 4">NRRL 30616</strain>
    </source>
</reference>
<gene>
    <name evidence="3" type="ORF">CONLIGDRAFT_649075</name>
</gene>
<protein>
    <submittedName>
        <fullName evidence="3">Uncharacterized protein</fullName>
    </submittedName>
</protein>
<dbReference type="AlphaFoldDB" id="A0A1J7IAK8"/>
<dbReference type="InParanoid" id="A0A1J7IAK8"/>
<feature type="region of interest" description="Disordered" evidence="2">
    <location>
        <begin position="57"/>
        <end position="121"/>
    </location>
</feature>
<keyword evidence="1" id="KW-0175">Coiled coil</keyword>